<dbReference type="EMBL" id="JAINUG010000061">
    <property type="protein sequence ID" value="KAJ8402937.1"/>
    <property type="molecule type" value="Genomic_DNA"/>
</dbReference>
<evidence type="ECO:0000313" key="1">
    <source>
        <dbReference type="EMBL" id="KAJ8402937.1"/>
    </source>
</evidence>
<proteinExistence type="predicted"/>
<sequence length="133" mass="14629">MSKDQKSQLTDIWRATASIEMRLSEVLSRLSDVEGRLNFLEDAAAEAKANPAATATEVESCRRRLDEMDDQSRRNNLHLLGFPEGCEGKDALAFITETVPALLGLDFPGGFQVERAHRSLGPRKPNGPSRCSS</sequence>
<accession>A0AAD7SIV9</accession>
<comment type="caution">
    <text evidence="1">The sequence shown here is derived from an EMBL/GenBank/DDBJ whole genome shotgun (WGS) entry which is preliminary data.</text>
</comment>
<dbReference type="AlphaFoldDB" id="A0AAD7SIV9"/>
<organism evidence="1 2">
    <name type="scientific">Aldrovandia affinis</name>
    <dbReference type="NCBI Taxonomy" id="143900"/>
    <lineage>
        <taxon>Eukaryota</taxon>
        <taxon>Metazoa</taxon>
        <taxon>Chordata</taxon>
        <taxon>Craniata</taxon>
        <taxon>Vertebrata</taxon>
        <taxon>Euteleostomi</taxon>
        <taxon>Actinopterygii</taxon>
        <taxon>Neopterygii</taxon>
        <taxon>Teleostei</taxon>
        <taxon>Notacanthiformes</taxon>
        <taxon>Halosauridae</taxon>
        <taxon>Aldrovandia</taxon>
    </lineage>
</organism>
<keyword evidence="2" id="KW-1185">Reference proteome</keyword>
<dbReference type="Gene3D" id="3.30.70.1820">
    <property type="entry name" value="L1 transposable element, RRM domain"/>
    <property type="match status" value="1"/>
</dbReference>
<protein>
    <submittedName>
        <fullName evidence="1">Uncharacterized protein</fullName>
    </submittedName>
</protein>
<dbReference type="PANTHER" id="PTHR11505">
    <property type="entry name" value="L1 TRANSPOSABLE ELEMENT-RELATED"/>
    <property type="match status" value="1"/>
</dbReference>
<name>A0AAD7SIV9_9TELE</name>
<dbReference type="InterPro" id="IPR004244">
    <property type="entry name" value="Transposase_22"/>
</dbReference>
<reference evidence="1" key="1">
    <citation type="journal article" date="2023" name="Science">
        <title>Genome structures resolve the early diversification of teleost fishes.</title>
        <authorList>
            <person name="Parey E."/>
            <person name="Louis A."/>
            <person name="Montfort J."/>
            <person name="Bouchez O."/>
            <person name="Roques C."/>
            <person name="Iampietro C."/>
            <person name="Lluch J."/>
            <person name="Castinel A."/>
            <person name="Donnadieu C."/>
            <person name="Desvignes T."/>
            <person name="Floi Bucao C."/>
            <person name="Jouanno E."/>
            <person name="Wen M."/>
            <person name="Mejri S."/>
            <person name="Dirks R."/>
            <person name="Jansen H."/>
            <person name="Henkel C."/>
            <person name="Chen W.J."/>
            <person name="Zahm M."/>
            <person name="Cabau C."/>
            <person name="Klopp C."/>
            <person name="Thompson A.W."/>
            <person name="Robinson-Rechavi M."/>
            <person name="Braasch I."/>
            <person name="Lecointre G."/>
            <person name="Bobe J."/>
            <person name="Postlethwait J.H."/>
            <person name="Berthelot C."/>
            <person name="Roest Crollius H."/>
            <person name="Guiguen Y."/>
        </authorList>
    </citation>
    <scope>NUCLEOTIDE SEQUENCE</scope>
    <source>
        <strain evidence="1">NC1722</strain>
    </source>
</reference>
<dbReference type="Proteomes" id="UP001221898">
    <property type="component" value="Unassembled WGS sequence"/>
</dbReference>
<gene>
    <name evidence="1" type="ORF">AAFF_G00362510</name>
</gene>
<evidence type="ECO:0000313" key="2">
    <source>
        <dbReference type="Proteomes" id="UP001221898"/>
    </source>
</evidence>